<dbReference type="Proteomes" id="UP001610444">
    <property type="component" value="Unassembled WGS sequence"/>
</dbReference>
<proteinExistence type="predicted"/>
<dbReference type="RefSeq" id="XP_070893110.1">
    <property type="nucleotide sequence ID" value="XM_071037734.1"/>
</dbReference>
<comment type="caution">
    <text evidence="1">The sequence shown here is derived from an EMBL/GenBank/DDBJ whole genome shotgun (WGS) entry which is preliminary data.</text>
</comment>
<protein>
    <submittedName>
        <fullName evidence="1">Uncharacterized protein</fullName>
    </submittedName>
</protein>
<dbReference type="GeneID" id="98152898"/>
<accession>A0ABR4JEY8</accession>
<sequence length="249" mass="29108">MECLWHLFPRGWTCTDPPDLDNGYAYVEHDNLLQAVRQKLSESNKQHLADSEKIHRLTQLLNQARDDASRRERSHRRELGDLYHRLNSIQMTQDKLSDDLILEQMHRLHQQLDNWIKACFKDQDKLAAALEPTADGFPRTRPQRHAWVQSCISGWIHQSVFSPYLPGLPGDHFDWFCGNVEAPKQHFRHGESQQALPLNISERITATRRLTISWRWSNAISVVLRRSNLNHETNDCVRYWKGARTSSTP</sequence>
<gene>
    <name evidence="1" type="ORF">BJX68DRAFT_211580</name>
</gene>
<name>A0ABR4JEY8_9EURO</name>
<organism evidence="1 2">
    <name type="scientific">Aspergillus pseudodeflectus</name>
    <dbReference type="NCBI Taxonomy" id="176178"/>
    <lineage>
        <taxon>Eukaryota</taxon>
        <taxon>Fungi</taxon>
        <taxon>Dikarya</taxon>
        <taxon>Ascomycota</taxon>
        <taxon>Pezizomycotina</taxon>
        <taxon>Eurotiomycetes</taxon>
        <taxon>Eurotiomycetidae</taxon>
        <taxon>Eurotiales</taxon>
        <taxon>Aspergillaceae</taxon>
        <taxon>Aspergillus</taxon>
        <taxon>Aspergillus subgen. Nidulantes</taxon>
    </lineage>
</organism>
<dbReference type="EMBL" id="JBFXLR010000083">
    <property type="protein sequence ID" value="KAL2838598.1"/>
    <property type="molecule type" value="Genomic_DNA"/>
</dbReference>
<keyword evidence="2" id="KW-1185">Reference proteome</keyword>
<evidence type="ECO:0000313" key="2">
    <source>
        <dbReference type="Proteomes" id="UP001610444"/>
    </source>
</evidence>
<evidence type="ECO:0000313" key="1">
    <source>
        <dbReference type="EMBL" id="KAL2838598.1"/>
    </source>
</evidence>
<reference evidence="1 2" key="1">
    <citation type="submission" date="2024-07" db="EMBL/GenBank/DDBJ databases">
        <title>Section-level genome sequencing and comparative genomics of Aspergillus sections Usti and Cavernicolus.</title>
        <authorList>
            <consortium name="Lawrence Berkeley National Laboratory"/>
            <person name="Nybo J.L."/>
            <person name="Vesth T.C."/>
            <person name="Theobald S."/>
            <person name="Frisvad J.C."/>
            <person name="Larsen T.O."/>
            <person name="Kjaerboelling I."/>
            <person name="Rothschild-Mancinelli K."/>
            <person name="Lyhne E.K."/>
            <person name="Kogle M.E."/>
            <person name="Barry K."/>
            <person name="Clum A."/>
            <person name="Na H."/>
            <person name="Ledsgaard L."/>
            <person name="Lin J."/>
            <person name="Lipzen A."/>
            <person name="Kuo A."/>
            <person name="Riley R."/>
            <person name="Mondo S."/>
            <person name="LaButti K."/>
            <person name="Haridas S."/>
            <person name="Pangalinan J."/>
            <person name="Salamov A.A."/>
            <person name="Simmons B.A."/>
            <person name="Magnuson J.K."/>
            <person name="Chen J."/>
            <person name="Drula E."/>
            <person name="Henrissat B."/>
            <person name="Wiebenga A."/>
            <person name="Lubbers R.J."/>
            <person name="Gomes A.C."/>
            <person name="Macurrencykelacurrency M.R."/>
            <person name="Stajich J."/>
            <person name="Grigoriev I.V."/>
            <person name="Mortensen U.H."/>
            <person name="De vries R.P."/>
            <person name="Baker S.E."/>
            <person name="Andersen M.R."/>
        </authorList>
    </citation>
    <scope>NUCLEOTIDE SEQUENCE [LARGE SCALE GENOMIC DNA]</scope>
    <source>
        <strain evidence="1 2">CBS 756.74</strain>
    </source>
</reference>